<evidence type="ECO:0000313" key="2">
    <source>
        <dbReference type="EMBL" id="CAL6055364.1"/>
    </source>
</evidence>
<reference evidence="1" key="1">
    <citation type="submission" date="2023-06" db="EMBL/GenBank/DDBJ databases">
        <authorList>
            <person name="Kurt Z."/>
        </authorList>
    </citation>
    <scope>NUCLEOTIDE SEQUENCE</scope>
</reference>
<proteinExistence type="predicted"/>
<reference evidence="2 3" key="2">
    <citation type="submission" date="2024-07" db="EMBL/GenBank/DDBJ databases">
        <authorList>
            <person name="Akdeniz Z."/>
        </authorList>
    </citation>
    <scope>NUCLEOTIDE SEQUENCE [LARGE SCALE GENOMIC DNA]</scope>
</reference>
<gene>
    <name evidence="1" type="ORF">HINF_LOCUS42421</name>
    <name evidence="2" type="ORF">HINF_LOCUS46507</name>
</gene>
<evidence type="ECO:0000313" key="1">
    <source>
        <dbReference type="EMBL" id="CAI9954776.1"/>
    </source>
</evidence>
<dbReference type="EMBL" id="CATOUU010000851">
    <property type="protein sequence ID" value="CAI9954776.1"/>
    <property type="molecule type" value="Genomic_DNA"/>
</dbReference>
<comment type="caution">
    <text evidence="1">The sequence shown here is derived from an EMBL/GenBank/DDBJ whole genome shotgun (WGS) entry which is preliminary data.</text>
</comment>
<dbReference type="AlphaFoldDB" id="A0AA86UKB0"/>
<keyword evidence="3" id="KW-1185">Reference proteome</keyword>
<dbReference type="EMBL" id="CAXDID020000206">
    <property type="protein sequence ID" value="CAL6055364.1"/>
    <property type="molecule type" value="Genomic_DNA"/>
</dbReference>
<protein>
    <submittedName>
        <fullName evidence="1">Uncharacterized protein</fullName>
    </submittedName>
</protein>
<accession>A0AA86UKB0</accession>
<organism evidence="1">
    <name type="scientific">Hexamita inflata</name>
    <dbReference type="NCBI Taxonomy" id="28002"/>
    <lineage>
        <taxon>Eukaryota</taxon>
        <taxon>Metamonada</taxon>
        <taxon>Diplomonadida</taxon>
        <taxon>Hexamitidae</taxon>
        <taxon>Hexamitinae</taxon>
        <taxon>Hexamita</taxon>
    </lineage>
</organism>
<name>A0AA86UKB0_9EUKA</name>
<evidence type="ECO:0000313" key="3">
    <source>
        <dbReference type="Proteomes" id="UP001642409"/>
    </source>
</evidence>
<dbReference type="Proteomes" id="UP001642409">
    <property type="component" value="Unassembled WGS sequence"/>
</dbReference>
<sequence length="135" mass="16186">MGRPFSIEVNKFAQALSSYFWVQNKMMFQTEQQLFKTFSEVSKINRTPIWNHIAYLLGKSKQQVKNFYFNTWSEQFQMRTNNSVSTLSSHDVQYYKYIQVQQQTDQLKKFNDFKVSCDDSFKDETDVFTNTTFLM</sequence>